<name>A0A0B1R8H4_9GAMM</name>
<dbReference type="Pfam" id="PF23842">
    <property type="entry name" value="Phage_tail_terminator_3"/>
    <property type="match status" value="1"/>
</dbReference>
<dbReference type="RefSeq" id="WP_039330929.1">
    <property type="nucleotide sequence ID" value="NZ_JTJJ01000038.1"/>
</dbReference>
<reference evidence="1 2" key="1">
    <citation type="submission" date="2014-11" db="EMBL/GenBank/DDBJ databases">
        <title>Genome sequencing of Pantoea rodasii ND03.</title>
        <authorList>
            <person name="Muhamad Yunos N.Y."/>
            <person name="Chan K.-G."/>
        </authorList>
    </citation>
    <scope>NUCLEOTIDE SEQUENCE [LARGE SCALE GENOMIC DNA]</scope>
    <source>
        <strain evidence="1 2">ND03</strain>
    </source>
</reference>
<dbReference type="Proteomes" id="UP000030853">
    <property type="component" value="Unassembled WGS sequence"/>
</dbReference>
<sequence>MNPPMHTRVRNYMVDAGLTDGFKTQLLVWSDTGTESDKFMVFRPNGGSAVRSQLGAEYYVLLDVVGAKGGNGVVDEVVQSIISYVQRNPMSDNCIGYLQNLGGIPAPVLTTEGRLVYRLQFVATFGSS</sequence>
<protein>
    <submittedName>
        <fullName evidence="1">Uncharacterized protein</fullName>
    </submittedName>
</protein>
<evidence type="ECO:0000313" key="2">
    <source>
        <dbReference type="Proteomes" id="UP000030853"/>
    </source>
</evidence>
<dbReference type="AlphaFoldDB" id="A0A0B1R8H4"/>
<comment type="caution">
    <text evidence="1">The sequence shown here is derived from an EMBL/GenBank/DDBJ whole genome shotgun (WGS) entry which is preliminary data.</text>
</comment>
<proteinExistence type="predicted"/>
<evidence type="ECO:0000313" key="1">
    <source>
        <dbReference type="EMBL" id="KHJ67961.1"/>
    </source>
</evidence>
<accession>A0A0B1R8H4</accession>
<dbReference type="EMBL" id="JTJJ01000038">
    <property type="protein sequence ID" value="KHJ67961.1"/>
    <property type="molecule type" value="Genomic_DNA"/>
</dbReference>
<gene>
    <name evidence="1" type="ORF">QU24_11115</name>
</gene>
<organism evidence="1 2">
    <name type="scientific">Pantoea rodasii</name>
    <dbReference type="NCBI Taxonomy" id="1076549"/>
    <lineage>
        <taxon>Bacteria</taxon>
        <taxon>Pseudomonadati</taxon>
        <taxon>Pseudomonadota</taxon>
        <taxon>Gammaproteobacteria</taxon>
        <taxon>Enterobacterales</taxon>
        <taxon>Erwiniaceae</taxon>
        <taxon>Pantoea</taxon>
    </lineage>
</organism>
<dbReference type="InterPro" id="IPR056950">
    <property type="entry name" value="Phage_tail_terminator_3"/>
</dbReference>